<accession>A0A9N9IG35</accession>
<dbReference type="OrthoDB" id="2322499at2759"/>
<dbReference type="AlphaFoldDB" id="A0A9N9IG35"/>
<organism evidence="1 2">
    <name type="scientific">Dentiscutata erythropus</name>
    <dbReference type="NCBI Taxonomy" id="1348616"/>
    <lineage>
        <taxon>Eukaryota</taxon>
        <taxon>Fungi</taxon>
        <taxon>Fungi incertae sedis</taxon>
        <taxon>Mucoromycota</taxon>
        <taxon>Glomeromycotina</taxon>
        <taxon>Glomeromycetes</taxon>
        <taxon>Diversisporales</taxon>
        <taxon>Gigasporaceae</taxon>
        <taxon>Dentiscutata</taxon>
    </lineage>
</organism>
<sequence>IFLRWYACAKISKIFRQSINPLAEEIWRNSRIRFTIFRDKDTRLLTFEKGCQFVNFIETIDNLFPSFPRVFRSTFMSDNEFLGLILPVTPSIGLSEPPHYWIDHVKDAIMFFYDNMRPALNGLREDVGTKCKEDQNYEKWMFNLRQIYLLGHFSRIHAEINDETLFKMQDYEC</sequence>
<gene>
    <name evidence="1" type="ORF">DERYTH_LOCUS15435</name>
</gene>
<feature type="non-terminal residue" evidence="1">
    <location>
        <position position="173"/>
    </location>
</feature>
<dbReference type="EMBL" id="CAJVPY010012508">
    <property type="protein sequence ID" value="CAG8734618.1"/>
    <property type="molecule type" value="Genomic_DNA"/>
</dbReference>
<evidence type="ECO:0000313" key="2">
    <source>
        <dbReference type="Proteomes" id="UP000789405"/>
    </source>
</evidence>
<dbReference type="Proteomes" id="UP000789405">
    <property type="component" value="Unassembled WGS sequence"/>
</dbReference>
<keyword evidence="2" id="KW-1185">Reference proteome</keyword>
<protein>
    <submittedName>
        <fullName evidence="1">2434_t:CDS:1</fullName>
    </submittedName>
</protein>
<evidence type="ECO:0000313" key="1">
    <source>
        <dbReference type="EMBL" id="CAG8734618.1"/>
    </source>
</evidence>
<comment type="caution">
    <text evidence="1">The sequence shown here is derived from an EMBL/GenBank/DDBJ whole genome shotgun (WGS) entry which is preliminary data.</text>
</comment>
<proteinExistence type="predicted"/>
<name>A0A9N9IG35_9GLOM</name>
<reference evidence="1" key="1">
    <citation type="submission" date="2021-06" db="EMBL/GenBank/DDBJ databases">
        <authorList>
            <person name="Kallberg Y."/>
            <person name="Tangrot J."/>
            <person name="Rosling A."/>
        </authorList>
    </citation>
    <scope>NUCLEOTIDE SEQUENCE</scope>
    <source>
        <strain evidence="1">MA453B</strain>
    </source>
</reference>